<dbReference type="VEuPathDB" id="PlasmoDB:POWCR01_120018700"/>
<accession>A0A1D3TKA3</accession>
<feature type="compositionally biased region" description="Polar residues" evidence="1">
    <location>
        <begin position="588"/>
        <end position="621"/>
    </location>
</feature>
<feature type="compositionally biased region" description="Basic and acidic residues" evidence="1">
    <location>
        <begin position="642"/>
        <end position="792"/>
    </location>
</feature>
<feature type="compositionally biased region" description="Polar residues" evidence="1">
    <location>
        <begin position="908"/>
        <end position="919"/>
    </location>
</feature>
<keyword evidence="4" id="KW-1185">Reference proteome</keyword>
<organism evidence="3 4">
    <name type="scientific">Plasmodium ovale</name>
    <name type="common">malaria parasite P. ovale</name>
    <dbReference type="NCBI Taxonomy" id="36330"/>
    <lineage>
        <taxon>Eukaryota</taxon>
        <taxon>Sar</taxon>
        <taxon>Alveolata</taxon>
        <taxon>Apicomplexa</taxon>
        <taxon>Aconoidasida</taxon>
        <taxon>Haemosporida</taxon>
        <taxon>Plasmodiidae</taxon>
        <taxon>Plasmodium</taxon>
        <taxon>Plasmodium (Plasmodium)</taxon>
    </lineage>
</organism>
<feature type="region of interest" description="Disordered" evidence="1">
    <location>
        <begin position="230"/>
        <end position="257"/>
    </location>
</feature>
<dbReference type="VEuPathDB" id="PlasmoDB:PocGH01_12023100"/>
<protein>
    <submittedName>
        <fullName evidence="3">Secreted ookinete protein, putative</fullName>
    </submittedName>
</protein>
<feature type="region of interest" description="Disordered" evidence="1">
    <location>
        <begin position="116"/>
        <end position="182"/>
    </location>
</feature>
<feature type="compositionally biased region" description="Basic and acidic residues" evidence="1">
    <location>
        <begin position="883"/>
        <end position="907"/>
    </location>
</feature>
<feature type="compositionally biased region" description="Basic residues" evidence="1">
    <location>
        <begin position="1055"/>
        <end position="1074"/>
    </location>
</feature>
<evidence type="ECO:0000256" key="1">
    <source>
        <dbReference type="SAM" id="MobiDB-lite"/>
    </source>
</evidence>
<gene>
    <name evidence="3" type="primary">PSOP7</name>
    <name evidence="3" type="ORF">POCGH01_12023100</name>
</gene>
<evidence type="ECO:0000313" key="3">
    <source>
        <dbReference type="EMBL" id="SCP05370.1"/>
    </source>
</evidence>
<proteinExistence type="predicted"/>
<dbReference type="Proteomes" id="UP000242942">
    <property type="component" value="Chromosome 12"/>
</dbReference>
<feature type="compositionally biased region" description="Polar residues" evidence="1">
    <location>
        <begin position="1001"/>
        <end position="1026"/>
    </location>
</feature>
<feature type="compositionally biased region" description="Basic and acidic residues" evidence="1">
    <location>
        <begin position="802"/>
        <end position="817"/>
    </location>
</feature>
<feature type="compositionally biased region" description="Acidic residues" evidence="1">
    <location>
        <begin position="247"/>
        <end position="257"/>
    </location>
</feature>
<feature type="chain" id="PRO_5008921594" evidence="2">
    <location>
        <begin position="23"/>
        <end position="1430"/>
    </location>
</feature>
<feature type="compositionally biased region" description="Basic and acidic residues" evidence="1">
    <location>
        <begin position="169"/>
        <end position="182"/>
    </location>
</feature>
<keyword evidence="2" id="KW-0732">Signal</keyword>
<sequence length="1430" mass="161388">MCVKKAFPLIFVCCFLLKNAYALKLKDGREYFLDELGNYKNEGNNILKKQILPNLSKRRNNVNLKYRSSEVLDTKGTLRDDPTYLDFSKGKNISNRTDFPLNHDADYNEDFVQHSNRLKSYNRGKYENVDTSQKRKTNESNRKFSPEKDEQKYKNINLDNNSNTTSSSPEEHLFNKTPRDNKLELNNYNDKVFASDDDGALEDFVDYSDENAADTFFNSEISDDDVDDLFNDGNTDEDTSDTFFNADDSDSDDDLFNGDDLDEDAADTFFNVDDSDNDNDGLFNGEDLDERASDTFFNADDSDDDTDSLFDSDDLEKGAADTFFNGDTSDDITDDLFSGDNSDEVTADTYFNGDTADDDVDDLFNVDDLDEDAADTFINDDSYVDDTDDLFNGDHSDENEPGMFFNDNNTTDNFTNRDNFDDDNFGSSIINEDSNLGNISHALPKDDDYLMENDEDISNNFHSLKSSNSSRSHTHDYTTLNNENNLLNDNINEQLSTITHDLLRTNKNIDKIGVRNAPYKGYHDFTNENEETFIDNPGEYFPLDQNIKPNNMGKSSPTDKLSTNSESAANTKDALHYKRENDIKGKFNSKNTLNTSSGTNNAERTRATDTLSNNYKNGSIDKSNENRETDTKNQTSAKKKPTPKDKNDVADIPTSKEKPNSKDKLASKNITDAKEKPTSKDKTSTKEKPISKDEIITKEKPTSKDKTSTKEKPISKDEIITKEKPTSKDKTSTKEKPISKDEIITKEKPTSKDKTSTKEKPISKDKLASKNINDAKEETTTKQKTNSKEKPTSKGKKRAKEKHSSKDKTDVVDKSTSKENPSNKSKLASKDKNFTKEKLTSKDKSEVADKSTSKEKSISKDTPTSKSGASTQEKPTSEQNISTKDRENTNNKTNNDEKATYQKKTDSSDTLNGNNNIKYSSKNNLNTENKLKTNKKSTSDNPIGADNTSSINESTAEKKYNSNSEAKNNSAINTVGDLSNSNKTNVEENSNEEEAPIMIRSNISNTDSSGTLSNETKSQHNGINPTNGETVNINIISNPNYEISDANLLNKKKHKVSLKNKKRRHHMLPKRKNGSGRDNMGGRVYRDYNKVATLDENLNSGETLERKKLLRNLRNEKKRQKNVNYDINSNSSSDVNSNTSSDINNNISRVLYNLLNSRNNTSGKHEEYLSSEENENAFNIGTPDVSVSIEIPKEMNKLENAKSFIPIRRKGNNEADASFVQTIVESDNSRINMKMEDDVADAEADRNGDGDDNIGGDEVHLDKSYNSESDLIMEKMKEDNNLERFDDGESVKDITGTEHPMIKKKKNVIKNSRKVYNINLYNCSFIEDWDLNHEYIDEEGTLVKLSGYVFQNVVNSDSMPTTNITDWKLKGSCDYDKYICGGLKYMNNMYSKGERVIFEGKIYEATSEAYGTPKEMENVWIEKTSDCYNF</sequence>
<feature type="compositionally biased region" description="Polar residues" evidence="1">
    <location>
        <begin position="547"/>
        <end position="570"/>
    </location>
</feature>
<feature type="compositionally biased region" description="Acidic residues" evidence="1">
    <location>
        <begin position="230"/>
        <end position="240"/>
    </location>
</feature>
<feature type="compositionally biased region" description="Polar residues" evidence="1">
    <location>
        <begin position="860"/>
        <end position="882"/>
    </location>
</feature>
<feature type="signal peptide" evidence="2">
    <location>
        <begin position="1"/>
        <end position="22"/>
    </location>
</feature>
<dbReference type="EMBL" id="LT594593">
    <property type="protein sequence ID" value="SCP05370.1"/>
    <property type="molecule type" value="Genomic_DNA"/>
</dbReference>
<feature type="region of interest" description="Disordered" evidence="1">
    <location>
        <begin position="1055"/>
        <end position="1083"/>
    </location>
</feature>
<reference evidence="3 4" key="1">
    <citation type="submission" date="2016-06" db="EMBL/GenBank/DDBJ databases">
        <authorList>
            <consortium name="Pathogen Informatics"/>
        </authorList>
    </citation>
    <scope>NUCLEOTIDE SEQUENCE [LARGE SCALE GENOMIC DNA]</scope>
    <source>
        <strain evidence="3">PocGH01</strain>
    </source>
</reference>
<name>A0A1D3TKA3_PLAOA</name>
<feature type="compositionally biased region" description="Basic and acidic residues" evidence="1">
    <location>
        <begin position="573"/>
        <end position="585"/>
    </location>
</feature>
<feature type="region of interest" description="Disordered" evidence="1">
    <location>
        <begin position="1242"/>
        <end position="1261"/>
    </location>
</feature>
<feature type="region of interest" description="Disordered" evidence="1">
    <location>
        <begin position="533"/>
        <end position="1026"/>
    </location>
</feature>
<feature type="compositionally biased region" description="Basic and acidic residues" evidence="1">
    <location>
        <begin position="124"/>
        <end position="153"/>
    </location>
</feature>
<evidence type="ECO:0000313" key="4">
    <source>
        <dbReference type="Proteomes" id="UP000242942"/>
    </source>
</evidence>
<feature type="compositionally biased region" description="Basic and acidic residues" evidence="1">
    <location>
        <begin position="828"/>
        <end position="859"/>
    </location>
</feature>
<evidence type="ECO:0000256" key="2">
    <source>
        <dbReference type="SAM" id="SignalP"/>
    </source>
</evidence>
<feature type="compositionally biased region" description="Polar residues" evidence="1">
    <location>
        <begin position="961"/>
        <end position="988"/>
    </location>
</feature>
<feature type="compositionally biased region" description="Basic and acidic residues" evidence="1">
    <location>
        <begin position="622"/>
        <end position="631"/>
    </location>
</feature>
<dbReference type="OrthoDB" id="387702at2759"/>